<accession>A0AAV0WJ91</accession>
<gene>
    <name evidence="1" type="ORF">MEUPH1_LOCUS11435</name>
</gene>
<proteinExistence type="predicted"/>
<name>A0AAV0WJ91_9HEMI</name>
<dbReference type="EMBL" id="CARXXK010000002">
    <property type="protein sequence ID" value="CAI6355601.1"/>
    <property type="molecule type" value="Genomic_DNA"/>
</dbReference>
<comment type="caution">
    <text evidence="1">The sequence shown here is derived from an EMBL/GenBank/DDBJ whole genome shotgun (WGS) entry which is preliminary data.</text>
</comment>
<keyword evidence="2" id="KW-1185">Reference proteome</keyword>
<evidence type="ECO:0000313" key="2">
    <source>
        <dbReference type="Proteomes" id="UP001160148"/>
    </source>
</evidence>
<dbReference type="AlphaFoldDB" id="A0AAV0WJ91"/>
<evidence type="ECO:0008006" key="3">
    <source>
        <dbReference type="Google" id="ProtNLM"/>
    </source>
</evidence>
<organism evidence="1 2">
    <name type="scientific">Macrosiphum euphorbiae</name>
    <name type="common">potato aphid</name>
    <dbReference type="NCBI Taxonomy" id="13131"/>
    <lineage>
        <taxon>Eukaryota</taxon>
        <taxon>Metazoa</taxon>
        <taxon>Ecdysozoa</taxon>
        <taxon>Arthropoda</taxon>
        <taxon>Hexapoda</taxon>
        <taxon>Insecta</taxon>
        <taxon>Pterygota</taxon>
        <taxon>Neoptera</taxon>
        <taxon>Paraneoptera</taxon>
        <taxon>Hemiptera</taxon>
        <taxon>Sternorrhyncha</taxon>
        <taxon>Aphidomorpha</taxon>
        <taxon>Aphidoidea</taxon>
        <taxon>Aphididae</taxon>
        <taxon>Macrosiphini</taxon>
        <taxon>Macrosiphum</taxon>
    </lineage>
</organism>
<dbReference type="Proteomes" id="UP001160148">
    <property type="component" value="Unassembled WGS sequence"/>
</dbReference>
<protein>
    <recommendedName>
        <fullName evidence="3">Nucleic-acid-binding protein from mobile element jockey</fullName>
    </recommendedName>
</protein>
<evidence type="ECO:0000313" key="1">
    <source>
        <dbReference type="EMBL" id="CAI6355601.1"/>
    </source>
</evidence>
<reference evidence="1 2" key="1">
    <citation type="submission" date="2023-01" db="EMBL/GenBank/DDBJ databases">
        <authorList>
            <person name="Whitehead M."/>
        </authorList>
    </citation>
    <scope>NUCLEOTIDE SEQUENCE [LARGE SCALE GENOMIC DNA]</scope>
</reference>
<sequence length="166" mass="19385">MFDFKKETVATTLLEVNVIEDQIKPMNASIILENGNIKHCKNNVYNRNIFNFTKLLNFKIIIERPRTRKARLHPQCKRCQLYGHMFMYCLHTPFCVKCSLDHLISDCSKPSEQPAKFALYLGAHTANFKRYPSYKLFKLSETTTEFQHNAYSKNTSKGSVQRGQRN</sequence>